<dbReference type="Proteomes" id="UP001501074">
    <property type="component" value="Unassembled WGS sequence"/>
</dbReference>
<sequence>MIVRVSTASEEIRAALAGALELPVGPDRIEALDGLLPSVSRAGSAQEVGRLGTEIRSALLTACLDAGRHERVPELFGWLMARYDEAPDWLGEQLGPLLLANLAATGAGLLPHPDVSRSLINHIITGTEQRYAQAGEPAGPVLRSRFLFTRHVHGIIAASGELEAWLAAGPSPVGTVCADCERAEQVRHLVELGAYQRAIDHAGPVLRAPASECESQPAGMIGAVIPAFLRNGQVGAAASEHVRAVRLIRTRLAGAAAAAGISGDSQAGDALAAIAIRGTGAADQLLACARSGRLRHGLDLLREWLPALTGVPEPLEQLQNAAAIARLVWSLTEAGRGGEVVLPAARAGMLPVAYRTGTDLTGSLLGERALAESRRLASLFDVRNETGEVGARLRETLGSGSLPDMPLEAFERAGLEQWTPEQVSRGRRAEGNAADSTDLTVLAKEFDDALRADATDAMRAVTGAWRLIRSSVSTEGDPYAEQAAARLDGWLALDEIASHPVDPDMGPPLEARVLLEVSQAATDRLYASGLVLESLLHDQAGVLVAAQNRLMEPDTAMNRIEELTAEVAGTGTPPDLGEALSRLVLAREIAATAGVVVPAQISQLVPVHGAVPEEVTGLIPVDPPADSPAEDELVEEDEEDEVKPIHDPVLTEAFGPSSMPTSLIGPFITTPIRVTPSDSPGHRPWHGDDDPKQSRRRLDPMEQLRAEMSPEDVREVAQTLDLVNFDPLETSIAQLRSVPPERLEHRHLRALTRMLRLRARDEPLSAAVSTLMQAVATLPEGVRPLERAQAGADLASALGETDPAAALAVWDHAVEDAERSGEGPILGTLLAASAMLRHRTGDASIAAADLARAVPLLDRFAPAALAGQCRVDLSRVLLELERPFAAAAAAEAAFADVVDVLRAAGMETPALTAAPGERLAPDDVQVPEGAVPAEIASQMHLAGAAAFAAAEANSTAGTPGPARRLAIRSAQWHARNGNPIGQAEAWQLAARVAGRPGRVAADLERAAELAEAGADWARAATCRRERVTAVRAASGDDAALNALDEADETLNDWSHALTGRRVQPSERELAEQQMRWHRVAIAEQRARLLALGGWFGEAMEVADGLVDEYRALDDAWSARDLQGLRGQLRAELGDLEGAVTDLREAAEAASVAHETEQTHGLGARLAAVLGSAGRENEAEAAWDRYCENGS</sequence>
<comment type="caution">
    <text evidence="2">The sequence shown here is derived from an EMBL/GenBank/DDBJ whole genome shotgun (WGS) entry which is preliminary data.</text>
</comment>
<evidence type="ECO:0000256" key="1">
    <source>
        <dbReference type="SAM" id="MobiDB-lite"/>
    </source>
</evidence>
<reference evidence="3" key="1">
    <citation type="journal article" date="2019" name="Int. J. Syst. Evol. Microbiol.">
        <title>The Global Catalogue of Microorganisms (GCM) 10K type strain sequencing project: providing services to taxonomists for standard genome sequencing and annotation.</title>
        <authorList>
            <consortium name="The Broad Institute Genomics Platform"/>
            <consortium name="The Broad Institute Genome Sequencing Center for Infectious Disease"/>
            <person name="Wu L."/>
            <person name="Ma J."/>
        </authorList>
    </citation>
    <scope>NUCLEOTIDE SEQUENCE [LARGE SCALE GENOMIC DNA]</scope>
    <source>
        <strain evidence="3">JCM 16902</strain>
    </source>
</reference>
<protein>
    <submittedName>
        <fullName evidence="2">Uncharacterized protein</fullName>
    </submittedName>
</protein>
<evidence type="ECO:0000313" key="2">
    <source>
        <dbReference type="EMBL" id="GAA3631560.1"/>
    </source>
</evidence>
<dbReference type="EMBL" id="BAAAZO010000011">
    <property type="protein sequence ID" value="GAA3631560.1"/>
    <property type="molecule type" value="Genomic_DNA"/>
</dbReference>
<feature type="compositionally biased region" description="Basic and acidic residues" evidence="1">
    <location>
        <begin position="685"/>
        <end position="696"/>
    </location>
</feature>
<feature type="compositionally biased region" description="Acidic residues" evidence="1">
    <location>
        <begin position="628"/>
        <end position="641"/>
    </location>
</feature>
<name>A0ABP7AGB2_9ACTN</name>
<organism evidence="2 3">
    <name type="scientific">Kineosporia mesophila</name>
    <dbReference type="NCBI Taxonomy" id="566012"/>
    <lineage>
        <taxon>Bacteria</taxon>
        <taxon>Bacillati</taxon>
        <taxon>Actinomycetota</taxon>
        <taxon>Actinomycetes</taxon>
        <taxon>Kineosporiales</taxon>
        <taxon>Kineosporiaceae</taxon>
        <taxon>Kineosporia</taxon>
    </lineage>
</organism>
<keyword evidence="3" id="KW-1185">Reference proteome</keyword>
<gene>
    <name evidence="2" type="ORF">GCM10022223_57060</name>
</gene>
<evidence type="ECO:0000313" key="3">
    <source>
        <dbReference type="Proteomes" id="UP001501074"/>
    </source>
</evidence>
<proteinExistence type="predicted"/>
<feature type="region of interest" description="Disordered" evidence="1">
    <location>
        <begin position="672"/>
        <end position="696"/>
    </location>
</feature>
<feature type="region of interest" description="Disordered" evidence="1">
    <location>
        <begin position="618"/>
        <end position="642"/>
    </location>
</feature>
<accession>A0ABP7AGB2</accession>